<feature type="active site" description="Phosphoserine intermediate" evidence="9 11">
    <location>
        <position position="61"/>
    </location>
</feature>
<evidence type="ECO:0000256" key="12">
    <source>
        <dbReference type="PIRSR" id="PIRSR001492-2"/>
    </source>
</evidence>
<feature type="binding site" evidence="9 13">
    <location>
        <position position="61"/>
    </location>
    <ligand>
        <name>Mn(2+)</name>
        <dbReference type="ChEBI" id="CHEBI:29035"/>
        <label>2</label>
    </ligand>
</feature>
<dbReference type="FunFam" id="3.40.1450.10:FF:000002">
    <property type="entry name" value="2,3-bisphosphoglycerate-independent phosphoglycerate mutase"/>
    <property type="match status" value="1"/>
</dbReference>
<name>A0A1B1SB85_9BACT</name>
<dbReference type="GO" id="GO:0006007">
    <property type="term" value="P:glucose catabolic process"/>
    <property type="evidence" value="ECO:0007669"/>
    <property type="project" value="InterPro"/>
</dbReference>
<evidence type="ECO:0000256" key="6">
    <source>
        <dbReference type="ARBA" id="ARBA00023152"/>
    </source>
</evidence>
<comment type="pathway">
    <text evidence="3 9">Carbohydrate degradation; glycolysis; pyruvate from D-glyceraldehyde 3-phosphate: step 3/5.</text>
</comment>
<dbReference type="Pfam" id="PF01676">
    <property type="entry name" value="Metalloenzyme"/>
    <property type="match status" value="1"/>
</dbReference>
<feature type="binding site" evidence="9 12">
    <location>
        <position position="189"/>
    </location>
    <ligand>
        <name>substrate</name>
    </ligand>
</feature>
<accession>A0A1B1SB85</accession>
<accession>A0A1Z2XHE5</accession>
<dbReference type="InterPro" id="IPR011258">
    <property type="entry name" value="BPG-indep_PGM_N"/>
</dbReference>
<dbReference type="InterPro" id="IPR036646">
    <property type="entry name" value="PGAM_B_sf"/>
</dbReference>
<dbReference type="KEGG" id="pary:A4V02_10230"/>
<comment type="catalytic activity">
    <reaction evidence="1 9">
        <text>(2R)-2-phosphoglycerate = (2R)-3-phosphoglycerate</text>
        <dbReference type="Rhea" id="RHEA:15901"/>
        <dbReference type="ChEBI" id="CHEBI:58272"/>
        <dbReference type="ChEBI" id="CHEBI:58289"/>
        <dbReference type="EC" id="5.4.2.12"/>
    </reaction>
</comment>
<comment type="cofactor">
    <cofactor evidence="9">
        <name>Mn(2+)</name>
        <dbReference type="ChEBI" id="CHEBI:29035"/>
    </cofactor>
    <text evidence="9">Binds 2 manganese ions per subunit.</text>
</comment>
<feature type="binding site" evidence="9 13">
    <location>
        <position position="438"/>
    </location>
    <ligand>
        <name>Mn(2+)</name>
        <dbReference type="ChEBI" id="CHEBI:29035"/>
        <label>2</label>
    </ligand>
</feature>
<dbReference type="OrthoDB" id="9800863at2"/>
<organism evidence="16 17">
    <name type="scientific">Muribaculum intestinale</name>
    <dbReference type="NCBI Taxonomy" id="1796646"/>
    <lineage>
        <taxon>Bacteria</taxon>
        <taxon>Pseudomonadati</taxon>
        <taxon>Bacteroidota</taxon>
        <taxon>Bacteroidia</taxon>
        <taxon>Bacteroidales</taxon>
        <taxon>Muribaculaceae</taxon>
        <taxon>Muribaculum</taxon>
    </lineage>
</organism>
<dbReference type="InterPro" id="IPR006124">
    <property type="entry name" value="Metalloenzyme"/>
</dbReference>
<dbReference type="SUPFAM" id="SSF53649">
    <property type="entry name" value="Alkaline phosphatase-like"/>
    <property type="match status" value="1"/>
</dbReference>
<dbReference type="Gene3D" id="3.40.720.10">
    <property type="entry name" value="Alkaline Phosphatase, subunit A"/>
    <property type="match status" value="1"/>
</dbReference>
<dbReference type="Proteomes" id="UP000186351">
    <property type="component" value="Chromosome"/>
</dbReference>
<feature type="binding site" evidence="9 12">
    <location>
        <begin position="255"/>
        <end position="258"/>
    </location>
    <ligand>
        <name>substrate</name>
    </ligand>
</feature>
<dbReference type="CDD" id="cd16010">
    <property type="entry name" value="iPGM"/>
    <property type="match status" value="1"/>
</dbReference>
<dbReference type="SUPFAM" id="SSF64158">
    <property type="entry name" value="2,3-Bisphosphoglycerate-independent phosphoglycerate mutase, substrate-binding domain"/>
    <property type="match status" value="1"/>
</dbReference>
<dbReference type="PANTHER" id="PTHR31637">
    <property type="entry name" value="2,3-BISPHOSPHOGLYCERATE-INDEPENDENT PHOSPHOGLYCERATE MUTASE"/>
    <property type="match status" value="1"/>
</dbReference>
<dbReference type="InterPro" id="IPR017850">
    <property type="entry name" value="Alkaline_phosphatase_core_sf"/>
</dbReference>
<evidence type="ECO:0000256" key="13">
    <source>
        <dbReference type="PIRSR" id="PIRSR001492-3"/>
    </source>
</evidence>
<dbReference type="PANTHER" id="PTHR31637:SF0">
    <property type="entry name" value="2,3-BISPHOSPHOGLYCERATE-INDEPENDENT PHOSPHOGLYCERATE MUTASE"/>
    <property type="match status" value="1"/>
</dbReference>
<evidence type="ECO:0000256" key="10">
    <source>
        <dbReference type="NCBIfam" id="TIGR01307"/>
    </source>
</evidence>
<feature type="binding site" evidence="9 12">
    <location>
        <begin position="152"/>
        <end position="153"/>
    </location>
    <ligand>
        <name>substrate</name>
    </ligand>
</feature>
<comment type="similarity">
    <text evidence="4 9">Belongs to the BPG-independent phosphoglycerate mutase family.</text>
</comment>
<dbReference type="GO" id="GO:0030145">
    <property type="term" value="F:manganese ion binding"/>
    <property type="evidence" value="ECO:0007669"/>
    <property type="project" value="UniProtKB-UniRule"/>
</dbReference>
<dbReference type="GeneID" id="65537245"/>
<evidence type="ECO:0000256" key="7">
    <source>
        <dbReference type="ARBA" id="ARBA00023211"/>
    </source>
</evidence>
<evidence type="ECO:0000256" key="3">
    <source>
        <dbReference type="ARBA" id="ARBA00004798"/>
    </source>
</evidence>
<protein>
    <recommendedName>
        <fullName evidence="9 10">2,3-bisphosphoglycerate-independent phosphoglycerate mutase</fullName>
        <shortName evidence="9">BPG-independent PGAM</shortName>
        <shortName evidence="9">Phosphoglyceromutase</shortName>
        <shortName evidence="9">iPGM</shortName>
        <ecNumber evidence="9 10">5.4.2.12</ecNumber>
    </recommendedName>
</protein>
<feature type="binding site" evidence="9 12">
    <location>
        <position position="183"/>
    </location>
    <ligand>
        <name>substrate</name>
    </ligand>
</feature>
<evidence type="ECO:0000256" key="2">
    <source>
        <dbReference type="ARBA" id="ARBA00002315"/>
    </source>
</evidence>
<dbReference type="NCBIfam" id="TIGR01307">
    <property type="entry name" value="pgm_bpd_ind"/>
    <property type="match status" value="1"/>
</dbReference>
<dbReference type="Gene3D" id="3.40.1450.10">
    <property type="entry name" value="BPG-independent phosphoglycerate mutase, domain B"/>
    <property type="match status" value="1"/>
</dbReference>
<evidence type="ECO:0000256" key="4">
    <source>
        <dbReference type="ARBA" id="ARBA00008819"/>
    </source>
</evidence>
<keyword evidence="7 9" id="KW-0464">Manganese</keyword>
<evidence type="ECO:0000256" key="9">
    <source>
        <dbReference type="HAMAP-Rule" id="MF_01038"/>
    </source>
</evidence>
<feature type="binding site" evidence="9 12">
    <location>
        <position position="329"/>
    </location>
    <ligand>
        <name>substrate</name>
    </ligand>
</feature>
<evidence type="ECO:0000256" key="1">
    <source>
        <dbReference type="ARBA" id="ARBA00000370"/>
    </source>
</evidence>
<dbReference type="GO" id="GO:0005829">
    <property type="term" value="C:cytosol"/>
    <property type="evidence" value="ECO:0007669"/>
    <property type="project" value="TreeGrafter"/>
</dbReference>
<feature type="binding site" evidence="9 13">
    <location>
        <position position="437"/>
    </location>
    <ligand>
        <name>Mn(2+)</name>
        <dbReference type="ChEBI" id="CHEBI:29035"/>
        <label>2</label>
    </ligand>
</feature>
<keyword evidence="5 9" id="KW-0479">Metal-binding</keyword>
<evidence type="ECO:0000256" key="8">
    <source>
        <dbReference type="ARBA" id="ARBA00023235"/>
    </source>
</evidence>
<evidence type="ECO:0000313" key="16">
    <source>
        <dbReference type="EMBL" id="ANU64051.1"/>
    </source>
</evidence>
<evidence type="ECO:0000313" key="17">
    <source>
        <dbReference type="Proteomes" id="UP000186351"/>
    </source>
</evidence>
<evidence type="ECO:0000256" key="5">
    <source>
        <dbReference type="ARBA" id="ARBA00022723"/>
    </source>
</evidence>
<reference evidence="17" key="1">
    <citation type="submission" date="2016-04" db="EMBL/GenBank/DDBJ databases">
        <title>Complete Genome Sequences of Twelve Strains of a Stable Defined Moderately Diverse Mouse Microbiota 2 (sDMDMm2).</title>
        <authorList>
            <person name="Uchimura Y."/>
            <person name="Wyss M."/>
            <person name="Brugiroux S."/>
            <person name="Limenitakis J.P."/>
            <person name="Stecher B."/>
            <person name="McCoy K.D."/>
            <person name="Macpherson A.J."/>
        </authorList>
    </citation>
    <scope>NUCLEOTIDE SEQUENCE [LARGE SCALE GENOMIC DNA]</scope>
    <source>
        <strain evidence="17">YL27</strain>
    </source>
</reference>
<proteinExistence type="inferred from homology"/>
<dbReference type="STRING" id="1796646.A4V02_10230"/>
<feature type="binding site" evidence="9 13">
    <location>
        <position position="11"/>
    </location>
    <ligand>
        <name>Mn(2+)</name>
        <dbReference type="ChEBI" id="CHEBI:29035"/>
        <label>2</label>
    </ligand>
</feature>
<dbReference type="Pfam" id="PF06415">
    <property type="entry name" value="iPGM_N"/>
    <property type="match status" value="1"/>
</dbReference>
<dbReference type="EC" id="5.4.2.12" evidence="9 10"/>
<feature type="binding site" evidence="9 13">
    <location>
        <position position="400"/>
    </location>
    <ligand>
        <name>Mn(2+)</name>
        <dbReference type="ChEBI" id="CHEBI:29035"/>
        <label>1</label>
    </ligand>
</feature>
<evidence type="ECO:0000259" key="14">
    <source>
        <dbReference type="Pfam" id="PF01676"/>
    </source>
</evidence>
<dbReference type="InterPro" id="IPR005995">
    <property type="entry name" value="Pgm_bpd_ind"/>
</dbReference>
<sequence length="504" mass="55674">MAKKALLMILDGWGIGNHSKGDVIFNTPTPYWDYLVSTYPHSQLQASGENVGLPDGQMGNSEVGHLNIGAGRVVYQDLVKINKACKDGSILKNPEIVNAFGYARDNRKAIHFMGLTSNGGVHSSLDHLFALCDIAKEYGLEKVYIHCFMDGRDTDPRSGKGFIEELEAHCAKSTGKIASIIGRYYAMDRDKRWERVKEAYDLLVNGVGKKSSDMVKAMQESYEADVTDEFVKPIVNETVDGTIKDGDAVIFFNYRNDRAKELTTVLTQHDMPEAGMHTIPNLQYYCMTPYDASFTGVHILFDKENVTNTLGEYLSSLDKKQLHIAETEKYAHVTFFFNGGREAPYEGEERILVASPKVATYDLKPEMSAYEVKDKLVDAIKSREYDFIVVNYANGDMVGHTGVYEAIEKAVKAVDECVKDTVEAAKAADYEVIIIADHGNADNAINADGTPNTAHSLNPVPCIYVTERKDAHVEDGRLADVAPTILKIMGIAQPSEMTGHALIG</sequence>
<keyword evidence="8 9" id="KW-0413">Isomerase</keyword>
<feature type="domain" description="Metalloenzyme" evidence="14">
    <location>
        <begin position="3"/>
        <end position="492"/>
    </location>
</feature>
<dbReference type="AlphaFoldDB" id="A0A1B1SB85"/>
<dbReference type="FunFam" id="3.40.720.10:FF:000001">
    <property type="entry name" value="2,3-bisphosphoglycerate-independent phosphoglycerate mutase"/>
    <property type="match status" value="1"/>
</dbReference>
<evidence type="ECO:0000256" key="11">
    <source>
        <dbReference type="PIRSR" id="PIRSR001492-1"/>
    </source>
</evidence>
<keyword evidence="6 9" id="KW-0324">Glycolysis</keyword>
<dbReference type="GO" id="GO:0004619">
    <property type="term" value="F:phosphoglycerate mutase activity"/>
    <property type="evidence" value="ECO:0007669"/>
    <property type="project" value="UniProtKB-UniRule"/>
</dbReference>
<keyword evidence="17" id="KW-1185">Reference proteome</keyword>
<dbReference type="UniPathway" id="UPA00109">
    <property type="reaction ID" value="UER00186"/>
</dbReference>
<comment type="function">
    <text evidence="2 9">Catalyzes the interconversion of 2-phosphoglycerate and 3-phosphoglycerate.</text>
</comment>
<dbReference type="HAMAP" id="MF_01038">
    <property type="entry name" value="GpmI"/>
    <property type="match status" value="1"/>
</dbReference>
<dbReference type="PIRSF" id="PIRSF001492">
    <property type="entry name" value="IPGAM"/>
    <property type="match status" value="1"/>
</dbReference>
<dbReference type="EMBL" id="CP015402">
    <property type="protein sequence ID" value="ANU64051.1"/>
    <property type="molecule type" value="Genomic_DNA"/>
</dbReference>
<feature type="domain" description="BPG-independent PGAM N-terminal" evidence="15">
    <location>
        <begin position="81"/>
        <end position="291"/>
    </location>
</feature>
<feature type="binding site" evidence="9 12">
    <location>
        <position position="122"/>
    </location>
    <ligand>
        <name>substrate</name>
    </ligand>
</feature>
<feature type="binding site" evidence="9 13">
    <location>
        <position position="455"/>
    </location>
    <ligand>
        <name>Mn(2+)</name>
        <dbReference type="ChEBI" id="CHEBI:29035"/>
        <label>1</label>
    </ligand>
</feature>
<comment type="subunit">
    <text evidence="9">Monomer.</text>
</comment>
<dbReference type="GO" id="GO:0006096">
    <property type="term" value="P:glycolytic process"/>
    <property type="evidence" value="ECO:0007669"/>
    <property type="project" value="UniProtKB-UniRule"/>
</dbReference>
<evidence type="ECO:0000259" key="15">
    <source>
        <dbReference type="Pfam" id="PF06415"/>
    </source>
</evidence>
<feature type="binding site" evidence="9 13">
    <location>
        <position position="396"/>
    </location>
    <ligand>
        <name>Mn(2+)</name>
        <dbReference type="ChEBI" id="CHEBI:29035"/>
        <label>1</label>
    </ligand>
</feature>
<gene>
    <name evidence="9" type="primary">gpmI</name>
    <name evidence="16" type="ORF">A4V02_10230</name>
</gene>
<dbReference type="RefSeq" id="WP_068961342.1">
    <property type="nucleotide sequence ID" value="NZ_CAJTAP010000049.1"/>
</dbReference>